<feature type="transmembrane region" description="Helical" evidence="1">
    <location>
        <begin position="311"/>
        <end position="329"/>
    </location>
</feature>
<evidence type="ECO:0000313" key="2">
    <source>
        <dbReference type="EMBL" id="KAK6957930.1"/>
    </source>
</evidence>
<dbReference type="EMBL" id="JBANMG010000001">
    <property type="protein sequence ID" value="KAK6957930.1"/>
    <property type="molecule type" value="Genomic_DNA"/>
</dbReference>
<keyword evidence="1" id="KW-0812">Transmembrane</keyword>
<accession>A0AAX6MZ37</accession>
<evidence type="ECO:0000256" key="1">
    <source>
        <dbReference type="SAM" id="Phobius"/>
    </source>
</evidence>
<dbReference type="AlphaFoldDB" id="A0AAX6MZ37"/>
<name>A0AAX6MZ37_9PEZI</name>
<comment type="caution">
    <text evidence="2">The sequence shown here is derived from an EMBL/GenBank/DDBJ whole genome shotgun (WGS) entry which is preliminary data.</text>
</comment>
<keyword evidence="1" id="KW-1133">Transmembrane helix</keyword>
<sequence length="446" mass="49181">MPRPAAVPRPQSVCQLCDSIITRRFYSTKFALSSHNAARHRPQIVQHVLRANAAQKAFLNAAVLPTRKKILETGNTRDTLGEHDSKIRATPKTAASEELSSVTNMMTYLEKAKSKVLSNPRIPSEADVSAALQACRIVADYMMDDAVQPQIAHMITEFDSAESELLSLDSTSNPNSPKSINATTESIVSQVRQIIDRISDTAYAVLAHPPVFITPELLEKYVDVQARLGKPETLPQVFQMYASKPMPRESRGSISYAKQNPNRIANAIEPPVIEKALDTAIEARNLDAAVGIIENSYATKAFIRNKLLRKALLPVGTFAATPLAAYVLATNFSDLQDTMDSGTATNIAFAGILAYVGFTASIGVVALTTANDQMKRVTWAPGVPLRLRWIREEERAALDKIACAWGFQEKWRQGEEEGAEWDALREYIGQKGMVLDRTELMEGMDY</sequence>
<reference evidence="2 3" key="1">
    <citation type="journal article" date="2024" name="Front Chem Biol">
        <title>Unveiling the potential of Daldinia eschscholtzii MFLUCC 19-0629 through bioactivity and bioinformatics studies for enhanced sustainable agriculture production.</title>
        <authorList>
            <person name="Brooks S."/>
            <person name="Weaver J.A."/>
            <person name="Klomchit A."/>
            <person name="Alharthi S.A."/>
            <person name="Onlamun T."/>
            <person name="Nurani R."/>
            <person name="Vong T.K."/>
            <person name="Alberti F."/>
            <person name="Greco C."/>
        </authorList>
    </citation>
    <scope>NUCLEOTIDE SEQUENCE [LARGE SCALE GENOMIC DNA]</scope>
    <source>
        <strain evidence="2">MFLUCC 19-0629</strain>
    </source>
</reference>
<feature type="transmembrane region" description="Helical" evidence="1">
    <location>
        <begin position="349"/>
        <end position="370"/>
    </location>
</feature>
<dbReference type="Proteomes" id="UP001369815">
    <property type="component" value="Unassembled WGS sequence"/>
</dbReference>
<evidence type="ECO:0000313" key="3">
    <source>
        <dbReference type="Proteomes" id="UP001369815"/>
    </source>
</evidence>
<keyword evidence="1" id="KW-0472">Membrane</keyword>
<protein>
    <submittedName>
        <fullName evidence="2">Uncharacterized protein</fullName>
    </submittedName>
</protein>
<proteinExistence type="predicted"/>
<organism evidence="2 3">
    <name type="scientific">Daldinia eschscholtzii</name>
    <dbReference type="NCBI Taxonomy" id="292717"/>
    <lineage>
        <taxon>Eukaryota</taxon>
        <taxon>Fungi</taxon>
        <taxon>Dikarya</taxon>
        <taxon>Ascomycota</taxon>
        <taxon>Pezizomycotina</taxon>
        <taxon>Sordariomycetes</taxon>
        <taxon>Xylariomycetidae</taxon>
        <taxon>Xylariales</taxon>
        <taxon>Hypoxylaceae</taxon>
        <taxon>Daldinia</taxon>
    </lineage>
</organism>
<gene>
    <name evidence="2" type="ORF">Daesc_000720</name>
</gene>
<keyword evidence="3" id="KW-1185">Reference proteome</keyword>